<feature type="transmembrane region" description="Helical" evidence="9">
    <location>
        <begin position="330"/>
        <end position="351"/>
    </location>
</feature>
<dbReference type="PROSITE" id="PS50850">
    <property type="entry name" value="MFS"/>
    <property type="match status" value="1"/>
</dbReference>
<dbReference type="Proteomes" id="UP000799441">
    <property type="component" value="Unassembled WGS sequence"/>
</dbReference>
<dbReference type="Pfam" id="PF07690">
    <property type="entry name" value="MFS_1"/>
    <property type="match status" value="1"/>
</dbReference>
<feature type="transmembrane region" description="Helical" evidence="9">
    <location>
        <begin position="363"/>
        <end position="380"/>
    </location>
</feature>
<evidence type="ECO:0000256" key="3">
    <source>
        <dbReference type="ARBA" id="ARBA00022989"/>
    </source>
</evidence>
<evidence type="ECO:0000256" key="6">
    <source>
        <dbReference type="ARBA" id="ARBA00053977"/>
    </source>
</evidence>
<evidence type="ECO:0000256" key="5">
    <source>
        <dbReference type="ARBA" id="ARBA00038347"/>
    </source>
</evidence>
<dbReference type="AlphaFoldDB" id="A0A9P4PZD8"/>
<organism evidence="11 12">
    <name type="scientific">Polychaeton citri CBS 116435</name>
    <dbReference type="NCBI Taxonomy" id="1314669"/>
    <lineage>
        <taxon>Eukaryota</taxon>
        <taxon>Fungi</taxon>
        <taxon>Dikarya</taxon>
        <taxon>Ascomycota</taxon>
        <taxon>Pezizomycotina</taxon>
        <taxon>Dothideomycetes</taxon>
        <taxon>Dothideomycetidae</taxon>
        <taxon>Capnodiales</taxon>
        <taxon>Capnodiaceae</taxon>
        <taxon>Polychaeton</taxon>
    </lineage>
</organism>
<feature type="transmembrane region" description="Helical" evidence="9">
    <location>
        <begin position="34"/>
        <end position="54"/>
    </location>
</feature>
<feature type="transmembrane region" description="Helical" evidence="9">
    <location>
        <begin position="225"/>
        <end position="247"/>
    </location>
</feature>
<feature type="transmembrane region" description="Helical" evidence="9">
    <location>
        <begin position="94"/>
        <end position="115"/>
    </location>
</feature>
<name>A0A9P4PZD8_9PEZI</name>
<dbReference type="InterPro" id="IPR020846">
    <property type="entry name" value="MFS_dom"/>
</dbReference>
<comment type="caution">
    <text evidence="11">The sequence shown here is derived from an EMBL/GenBank/DDBJ whole genome shotgun (WGS) entry which is preliminary data.</text>
</comment>
<evidence type="ECO:0000256" key="7">
    <source>
        <dbReference type="ARBA" id="ARBA00069139"/>
    </source>
</evidence>
<evidence type="ECO:0000256" key="9">
    <source>
        <dbReference type="SAM" id="Phobius"/>
    </source>
</evidence>
<feature type="transmembrane region" description="Helical" evidence="9">
    <location>
        <begin position="66"/>
        <end position="82"/>
    </location>
</feature>
<keyword evidence="12" id="KW-1185">Reference proteome</keyword>
<dbReference type="PANTHER" id="PTHR23502">
    <property type="entry name" value="MAJOR FACILITATOR SUPERFAMILY"/>
    <property type="match status" value="1"/>
</dbReference>
<feature type="domain" description="Major facilitator superfamily (MFS) profile" evidence="10">
    <location>
        <begin position="1"/>
        <end position="418"/>
    </location>
</feature>
<feature type="transmembrane region" description="Helical" evidence="9">
    <location>
        <begin position="122"/>
        <end position="145"/>
    </location>
</feature>
<dbReference type="InterPro" id="IPR036259">
    <property type="entry name" value="MFS_trans_sf"/>
</dbReference>
<dbReference type="SUPFAM" id="SSF103473">
    <property type="entry name" value="MFS general substrate transporter"/>
    <property type="match status" value="1"/>
</dbReference>
<accession>A0A9P4PZD8</accession>
<dbReference type="InterPro" id="IPR011701">
    <property type="entry name" value="MFS"/>
</dbReference>
<dbReference type="GO" id="GO:0005886">
    <property type="term" value="C:plasma membrane"/>
    <property type="evidence" value="ECO:0007669"/>
    <property type="project" value="TreeGrafter"/>
</dbReference>
<dbReference type="EMBL" id="MU003859">
    <property type="protein sequence ID" value="KAF2716874.1"/>
    <property type="molecule type" value="Genomic_DNA"/>
</dbReference>
<dbReference type="CDD" id="cd17323">
    <property type="entry name" value="MFS_Tpo1_MDR_like"/>
    <property type="match status" value="1"/>
</dbReference>
<dbReference type="Gene3D" id="1.20.1250.20">
    <property type="entry name" value="MFS general substrate transporter like domains"/>
    <property type="match status" value="1"/>
</dbReference>
<keyword evidence="4 9" id="KW-0472">Membrane</keyword>
<keyword evidence="2 9" id="KW-0812">Transmembrane</keyword>
<gene>
    <name evidence="11" type="ORF">K431DRAFT_335178</name>
</gene>
<dbReference type="GO" id="GO:0022857">
    <property type="term" value="F:transmembrane transporter activity"/>
    <property type="evidence" value="ECO:0007669"/>
    <property type="project" value="InterPro"/>
</dbReference>
<evidence type="ECO:0000256" key="1">
    <source>
        <dbReference type="ARBA" id="ARBA00004141"/>
    </source>
</evidence>
<dbReference type="FunFam" id="1.20.1250.20:FF:000011">
    <property type="entry name" value="MFS multidrug transporter, putative"/>
    <property type="match status" value="1"/>
</dbReference>
<protein>
    <recommendedName>
        <fullName evidence="7">Cercosporin MFS transporter CTB4</fullName>
    </recommendedName>
    <alternativeName>
        <fullName evidence="8">Cercosporin toxin biosynthesis cluster protein 4</fullName>
    </alternativeName>
</protein>
<proteinExistence type="inferred from homology"/>
<evidence type="ECO:0000313" key="12">
    <source>
        <dbReference type="Proteomes" id="UP000799441"/>
    </source>
</evidence>
<feature type="transmembrane region" description="Helical" evidence="9">
    <location>
        <begin position="392"/>
        <end position="413"/>
    </location>
</feature>
<keyword evidence="3 9" id="KW-1133">Transmembrane helix</keyword>
<feature type="transmembrane region" description="Helical" evidence="9">
    <location>
        <begin position="157"/>
        <end position="183"/>
    </location>
</feature>
<feature type="transmembrane region" description="Helical" evidence="9">
    <location>
        <begin position="307"/>
        <end position="324"/>
    </location>
</feature>
<comment type="function">
    <text evidence="6">MFS transporter; part of the gene cluster that mediates the biosynthesis of cercosporin, a light-activated, non-host-selective toxin. The perylenequinone chromophore of cercosporin absorbs light energy to attain an electronically-activated triplet state and produces active oxygen species such as the hydroxyl radical, superoxide, hydrogen peroxide or singlet oxygen upon reaction with oxygen molecules. These reactive oxygen species cause damage to various cellular components including lipids, proteins and nucleic acids. Responsible for secretion and accumulation of cercosporin, but does not play any roles in self-protection against the toxicity of cercosporin.</text>
</comment>
<evidence type="ECO:0000256" key="2">
    <source>
        <dbReference type="ARBA" id="ARBA00022692"/>
    </source>
</evidence>
<evidence type="ECO:0000259" key="10">
    <source>
        <dbReference type="PROSITE" id="PS50850"/>
    </source>
</evidence>
<dbReference type="OrthoDB" id="446368at2759"/>
<dbReference type="PANTHER" id="PTHR23502:SF47">
    <property type="entry name" value="MAJOR FACILITATOR SUPERFAMILY (MFS) PROFILE DOMAIN-CONTAINING PROTEIN-RELATED"/>
    <property type="match status" value="1"/>
</dbReference>
<evidence type="ECO:0000256" key="4">
    <source>
        <dbReference type="ARBA" id="ARBA00023136"/>
    </source>
</evidence>
<evidence type="ECO:0000313" key="11">
    <source>
        <dbReference type="EMBL" id="KAF2716874.1"/>
    </source>
</evidence>
<sequence length="427" mass="46644">MSLALLNMMTTFSSSVFGSTTRVTAREFGVSNEVMILATSLFLVGFIFGPFIFAPLSELYGRQTPMLCGFFVLALFQIPVAVAQNLGTILVCRFLQGVFSSSAQAIAGGALADIWNAQERGLAVPVFAASLFVGPILGPIVRAFVTESSLGWRWIQWITMIVAAFFGTGAFFIVPETYGPVLLARRAKRLRFNTGNWALHSRHEAQEVWLQGIITRYIARPMKMLVLEPMLTSLTVYMAFVFGLTYLCFQASPISFGQDRGFPTGTVALPLISILVGAFGGCLVIATTTKTMLAPNPEQGRVQEARLGLTIGLFWFAWTSFPSTSPWPQIIAVVPIGFGLILITLQGMNYIIDCYLRYANSALAANTSVRYCFAAGFPLFATSMWDTLGVQWATSLLGFVGLALLPLPVLFYISGPKIRSSSRYVPE</sequence>
<feature type="transmembrane region" description="Helical" evidence="9">
    <location>
        <begin position="267"/>
        <end position="286"/>
    </location>
</feature>
<reference evidence="11" key="1">
    <citation type="journal article" date="2020" name="Stud. Mycol.">
        <title>101 Dothideomycetes genomes: a test case for predicting lifestyles and emergence of pathogens.</title>
        <authorList>
            <person name="Haridas S."/>
            <person name="Albert R."/>
            <person name="Binder M."/>
            <person name="Bloem J."/>
            <person name="Labutti K."/>
            <person name="Salamov A."/>
            <person name="Andreopoulos B."/>
            <person name="Baker S."/>
            <person name="Barry K."/>
            <person name="Bills G."/>
            <person name="Bluhm B."/>
            <person name="Cannon C."/>
            <person name="Castanera R."/>
            <person name="Culley D."/>
            <person name="Daum C."/>
            <person name="Ezra D."/>
            <person name="Gonzalez J."/>
            <person name="Henrissat B."/>
            <person name="Kuo A."/>
            <person name="Liang C."/>
            <person name="Lipzen A."/>
            <person name="Lutzoni F."/>
            <person name="Magnuson J."/>
            <person name="Mondo S."/>
            <person name="Nolan M."/>
            <person name="Ohm R."/>
            <person name="Pangilinan J."/>
            <person name="Park H.-J."/>
            <person name="Ramirez L."/>
            <person name="Alfaro M."/>
            <person name="Sun H."/>
            <person name="Tritt A."/>
            <person name="Yoshinaga Y."/>
            <person name="Zwiers L.-H."/>
            <person name="Turgeon B."/>
            <person name="Goodwin S."/>
            <person name="Spatafora J."/>
            <person name="Crous P."/>
            <person name="Grigoriev I."/>
        </authorList>
    </citation>
    <scope>NUCLEOTIDE SEQUENCE</scope>
    <source>
        <strain evidence="11">CBS 116435</strain>
    </source>
</reference>
<evidence type="ECO:0000256" key="8">
    <source>
        <dbReference type="ARBA" id="ARBA00077167"/>
    </source>
</evidence>
<comment type="subcellular location">
    <subcellularLocation>
        <location evidence="1">Membrane</location>
        <topology evidence="1">Multi-pass membrane protein</topology>
    </subcellularLocation>
</comment>
<comment type="similarity">
    <text evidence="5">Belongs to the major facilitator superfamily. CAR1 family.</text>
</comment>